<reference evidence="4" key="1">
    <citation type="submission" date="2016-05" db="EMBL/GenBank/DDBJ databases">
        <authorList>
            <person name="Lavstsen T."/>
            <person name="Jespersen J.S."/>
        </authorList>
    </citation>
    <scope>NUCLEOTIDE SEQUENCE</scope>
    <source>
        <tissue evidence="4">Brain</tissue>
    </source>
</reference>
<reference evidence="4" key="2">
    <citation type="submission" date="2016-06" db="EMBL/GenBank/DDBJ databases">
        <title>The genome of a short-lived fish provides insights into sex chromosome evolution and the genetic control of aging.</title>
        <authorList>
            <person name="Reichwald K."/>
            <person name="Felder M."/>
            <person name="Petzold A."/>
            <person name="Koch P."/>
            <person name="Groth M."/>
            <person name="Platzer M."/>
        </authorList>
    </citation>
    <scope>NUCLEOTIDE SEQUENCE</scope>
    <source>
        <tissue evidence="4">Brain</tissue>
    </source>
</reference>
<dbReference type="GO" id="GO:0005634">
    <property type="term" value="C:nucleus"/>
    <property type="evidence" value="ECO:0007669"/>
    <property type="project" value="UniProtKB-SubCell"/>
</dbReference>
<dbReference type="GO" id="GO:0043484">
    <property type="term" value="P:regulation of RNA splicing"/>
    <property type="evidence" value="ECO:0007669"/>
    <property type="project" value="TreeGrafter"/>
</dbReference>
<evidence type="ECO:0000256" key="2">
    <source>
        <dbReference type="ARBA" id="ARBA00023242"/>
    </source>
</evidence>
<evidence type="ECO:0000256" key="1">
    <source>
        <dbReference type="ARBA" id="ARBA00004123"/>
    </source>
</evidence>
<feature type="compositionally biased region" description="Basic and acidic residues" evidence="3">
    <location>
        <begin position="23"/>
        <end position="42"/>
    </location>
</feature>
<dbReference type="GO" id="GO:0005737">
    <property type="term" value="C:cytoplasm"/>
    <property type="evidence" value="ECO:0007669"/>
    <property type="project" value="TreeGrafter"/>
</dbReference>
<evidence type="ECO:0000256" key="3">
    <source>
        <dbReference type="SAM" id="MobiDB-lite"/>
    </source>
</evidence>
<evidence type="ECO:0000313" key="4">
    <source>
        <dbReference type="EMBL" id="SBP57008.1"/>
    </source>
</evidence>
<feature type="compositionally biased region" description="Low complexity" evidence="3">
    <location>
        <begin position="624"/>
        <end position="634"/>
    </location>
</feature>
<comment type="subcellular location">
    <subcellularLocation>
        <location evidence="1">Nucleus</location>
    </subcellularLocation>
</comment>
<dbReference type="EMBL" id="HADY01018523">
    <property type="protein sequence ID" value="SBP57008.1"/>
    <property type="molecule type" value="Transcribed_RNA"/>
</dbReference>
<dbReference type="InterPro" id="IPR052082">
    <property type="entry name" value="Myelin_sheath_structural"/>
</dbReference>
<dbReference type="PANTHER" id="PTHR23348:SF16">
    <property type="entry name" value="LEUCINE RICH REPEAT FAMILY PROTEIN"/>
    <property type="match status" value="1"/>
</dbReference>
<proteinExistence type="predicted"/>
<organism evidence="4">
    <name type="scientific">Nothobranchius furzeri</name>
    <name type="common">Turquoise killifish</name>
    <dbReference type="NCBI Taxonomy" id="105023"/>
    <lineage>
        <taxon>Eukaryota</taxon>
        <taxon>Metazoa</taxon>
        <taxon>Chordata</taxon>
        <taxon>Craniata</taxon>
        <taxon>Vertebrata</taxon>
        <taxon>Euteleostomi</taxon>
        <taxon>Actinopterygii</taxon>
        <taxon>Neopterygii</taxon>
        <taxon>Teleostei</taxon>
        <taxon>Neoteleostei</taxon>
        <taxon>Acanthomorphata</taxon>
        <taxon>Ovalentaria</taxon>
        <taxon>Atherinomorphae</taxon>
        <taxon>Cyprinodontiformes</taxon>
        <taxon>Nothobranchiidae</taxon>
        <taxon>Nothobranchius</taxon>
    </lineage>
</organism>
<keyword evidence="2" id="KW-0539">Nucleus</keyword>
<dbReference type="AlphaFoldDB" id="A0A1A8AQP9"/>
<sequence length="970" mass="103924">MNLPPLGLNGSSQVNAQAPKPNLDVRNRERIPDMGLDLKDPDVITSKTGIGLSKETFTAEDTKIEVPGLKGEVPLPDANVKVPSTDMNISSSSKNLKMSPDLSLKAPKVKGGMKAPDLDFPDVNIGSPKGKLKFPKMKMPKFGLPSMKGPKIDGNLDAPEFDVNAPNANFKGPKADLDLSMSGPSGKIKKPKFNSPELGLSGPKLDGPNFDLNSPDLNVSGPNLSGGINVPDLNMPKIDLKSPKLDLGTPNVNLNMPSGKLNMPELQGPDWDVNAPSGKLKMPKLNLSGTSPKGPDMDLNADLKSPDWSLKAPKVKGGTNSPDLDFPDVNIGSPKGKLKFPKMKMPKFGLPSMKGPKIDGNLDAPEFDVNAPNANFKGPKADLDLNMSGPSGKIKKPKFNSPDLGLSGPKLDGPNFDLNSPDLNVSGPNLSGGINVPDLNMPKIDLKSPKLDLGTPNVNLNMPSGKLNMPELQGPDWDVNAPSGKLKMPKLNLSGTSPKGPNMDLNANLKSPDWSLKAPKVKGGMNARDVDFGSSSGKFKMPNLKLPNLGFSGSKLHGSELDLSLSDLHATSPKGPNLKKSDLKQGFSGSKLHGSELDLSLSDLHATSPKGPNLKKSDLKQGHLNSPNLSLPNMNLKSSKTGFEVPDSTFDTPSGTFELPSMKIPDKGFSGPKFDGSNPDLSLLNPNDRSPKGRNLKLDSDFRMPKVTGVLNSPKLGTQHLNIRSPNLDLKTADTNIHIPNVQVSQSKGSDPILKGPHVNLPALDLPDAGISMRQSGVREDHRLYMASMNVKRPDLDLDLDVSDRLLHSNRKPSKTKVRSSYTAVDGALDKNAIFGHSDLNIDDFTGKDHVLQARGSKLDLQAPYLYEDGKSSSGVNVDLLDSRKVSGIPVVNKKTNADFHDSSRNSQMKAAEHSDGYLVTVFPTQGQTQKNANRKYNTVGRLNFLSGNLDLDVPDKNELKGSTFFSNLV</sequence>
<feature type="region of interest" description="Disordered" evidence="3">
    <location>
        <begin position="1"/>
        <end position="42"/>
    </location>
</feature>
<dbReference type="PANTHER" id="PTHR23348">
    <property type="entry name" value="PERIAXIN/AHNAK"/>
    <property type="match status" value="1"/>
</dbReference>
<gene>
    <name evidence="4" type="primary">BX004880.1</name>
</gene>
<name>A0A1A8AQP9_NOTFU</name>
<accession>A0A1A8AQP9</accession>
<protein>
    <submittedName>
        <fullName evidence="4">Uncharacterized protein</fullName>
    </submittedName>
</protein>
<feature type="region of interest" description="Disordered" evidence="3">
    <location>
        <begin position="670"/>
        <end position="699"/>
    </location>
</feature>
<feature type="region of interest" description="Disordered" evidence="3">
    <location>
        <begin position="603"/>
        <end position="634"/>
    </location>
</feature>